<evidence type="ECO:0008006" key="4">
    <source>
        <dbReference type="Google" id="ProtNLM"/>
    </source>
</evidence>
<dbReference type="Proteomes" id="UP000323876">
    <property type="component" value="Unassembled WGS sequence"/>
</dbReference>
<evidence type="ECO:0000313" key="3">
    <source>
        <dbReference type="Proteomes" id="UP000323876"/>
    </source>
</evidence>
<name>A0A5N0E593_9NOCA</name>
<organism evidence="2 3">
    <name type="scientific">Nocardia colli</name>
    <dbReference type="NCBI Taxonomy" id="2545717"/>
    <lineage>
        <taxon>Bacteria</taxon>
        <taxon>Bacillati</taxon>
        <taxon>Actinomycetota</taxon>
        <taxon>Actinomycetes</taxon>
        <taxon>Mycobacteriales</taxon>
        <taxon>Nocardiaceae</taxon>
        <taxon>Nocardia</taxon>
    </lineage>
</organism>
<gene>
    <name evidence="2" type="ORF">F3087_36935</name>
</gene>
<dbReference type="SUPFAM" id="SSF53474">
    <property type="entry name" value="alpha/beta-Hydrolases"/>
    <property type="match status" value="1"/>
</dbReference>
<evidence type="ECO:0000313" key="2">
    <source>
        <dbReference type="EMBL" id="KAA8883850.1"/>
    </source>
</evidence>
<feature type="chain" id="PRO_5024301937" description="Alpha/beta hydrolase" evidence="1">
    <location>
        <begin position="27"/>
        <end position="588"/>
    </location>
</feature>
<protein>
    <recommendedName>
        <fullName evidence="4">Alpha/beta hydrolase</fullName>
    </recommendedName>
</protein>
<evidence type="ECO:0000256" key="1">
    <source>
        <dbReference type="SAM" id="SignalP"/>
    </source>
</evidence>
<sequence>MAPNTRVLGALTTAFALSIGSVTVCAAAPAELGRTEQVVDDWGGIEVRQVTLDSPMLLSAGPQPPQCQKISYLRYKLTDGPADPEQADAVLVMQPGATGSASSLDRVARNTLNDLKSQGKRAEWWSIARRGVCQQDDTGIEAAVAARDYHVAVDYYYNNKEIDGRRFAGFRGLWGDKQGADFGMAQTVTDMNELLVRELPDREFRKSKTLCGGHSQGGLITGIFGAWDFTGRPEDAGFNQCAGFVALDTVVTADVVGLRVDPLMNALSTVLTGLPYDIETFGLKLGLIPNDNALVPVFNPKSFNAVTIAGLAARFAPDEETDLTRILPQDWQLASTFRTTSAPNLLDAVTGANGLDSFRYTNEAYLGAIIDDNAMTIGLDQTSLGTLDGPVAEKSFPVPGEWGDQLTQVPFVGPLAGNLLAATIGHGKRIAPTDHNWLYRWQNYRDTPTTAWTNPSREVVDIKDFARTLTGPLGFTEIYFPTKVLYDTFFALGGTRSGDLAPIRYEAQVRDKPMITINGDKSVVNNMLELQEVASRIFTDAPHFERVMLPGYTHIDTLAGAEVQNDGRPDPAGLAIAGFVERTVESGR</sequence>
<keyword evidence="1" id="KW-0732">Signal</keyword>
<dbReference type="OrthoDB" id="55081at2"/>
<accession>A0A5N0E593</accession>
<dbReference type="EMBL" id="VXLC01000025">
    <property type="protein sequence ID" value="KAA8883850.1"/>
    <property type="molecule type" value="Genomic_DNA"/>
</dbReference>
<proteinExistence type="predicted"/>
<dbReference type="RefSeq" id="WP_150406778.1">
    <property type="nucleotide sequence ID" value="NZ_VXLC01000025.1"/>
</dbReference>
<comment type="caution">
    <text evidence="2">The sequence shown here is derived from an EMBL/GenBank/DDBJ whole genome shotgun (WGS) entry which is preliminary data.</text>
</comment>
<dbReference type="AlphaFoldDB" id="A0A5N0E593"/>
<reference evidence="2 3" key="1">
    <citation type="submission" date="2019-09" db="EMBL/GenBank/DDBJ databases">
        <authorList>
            <person name="Wang X."/>
        </authorList>
    </citation>
    <scope>NUCLEOTIDE SEQUENCE [LARGE SCALE GENOMIC DNA]</scope>
    <source>
        <strain evidence="2 3">CICC 11023</strain>
    </source>
</reference>
<dbReference type="InterPro" id="IPR029058">
    <property type="entry name" value="AB_hydrolase_fold"/>
</dbReference>
<keyword evidence="3" id="KW-1185">Reference proteome</keyword>
<feature type="signal peptide" evidence="1">
    <location>
        <begin position="1"/>
        <end position="26"/>
    </location>
</feature>